<dbReference type="FunCoup" id="C4J9I7">
    <property type="interactions" value="3"/>
</dbReference>
<evidence type="ECO:0000313" key="4">
    <source>
        <dbReference type="EMBL" id="ACR37837.1"/>
    </source>
</evidence>
<evidence type="ECO:0000256" key="1">
    <source>
        <dbReference type="ARBA" id="ARBA00022729"/>
    </source>
</evidence>
<protein>
    <submittedName>
        <fullName evidence="5">PLASMODESMATA CALLOSE-BINDING PROTEIN 2</fullName>
    </submittedName>
</protein>
<dbReference type="EMBL" id="CM007647">
    <property type="protein sequence ID" value="ONL98934.1"/>
    <property type="molecule type" value="Genomic_DNA"/>
</dbReference>
<dbReference type="Pfam" id="PF07983">
    <property type="entry name" value="X8"/>
    <property type="match status" value="1"/>
</dbReference>
<dbReference type="STRING" id="4577.C4J9I7"/>
<dbReference type="PaxDb" id="4577-GRMZM2G125241_P02"/>
<dbReference type="ExpressionAtlas" id="C4J9I7">
    <property type="expression patterns" value="baseline and differential"/>
</dbReference>
<evidence type="ECO:0000259" key="3">
    <source>
        <dbReference type="SMART" id="SM00768"/>
    </source>
</evidence>
<dbReference type="AlphaFoldDB" id="C4J9I7"/>
<reference evidence="5" key="2">
    <citation type="submission" date="2015-12" db="EMBL/GenBank/DDBJ databases">
        <title>Update maize B73 reference genome by single molecule sequencing technologies.</title>
        <authorList>
            <consortium name="Maize Genome Sequencing Project"/>
            <person name="Ware D."/>
        </authorList>
    </citation>
    <scope>NUCLEOTIDE SEQUENCE [LARGE SCALE GENOMIC DNA]</scope>
    <source>
        <tissue evidence="5">Seedling</tissue>
    </source>
</reference>
<dbReference type="PANTHER" id="PTHR31044">
    <property type="entry name" value="BETA-1,3 GLUCANASE"/>
    <property type="match status" value="1"/>
</dbReference>
<proteinExistence type="evidence at transcript level"/>
<reference evidence="4" key="1">
    <citation type="journal article" date="2009" name="PLoS Genet.">
        <title>Sequencing, mapping, and analysis of 27,455 maize full-length cDNAs.</title>
        <authorList>
            <person name="Soderlund C."/>
            <person name="Descour A."/>
            <person name="Kudrna D."/>
            <person name="Bomhoff M."/>
            <person name="Boyd L."/>
            <person name="Currie J."/>
            <person name="Angelova A."/>
            <person name="Collura K."/>
            <person name="Wissotski M."/>
            <person name="Ashley E."/>
            <person name="Morrow D."/>
            <person name="Fernandes J."/>
            <person name="Walbot V."/>
            <person name="Yu Y."/>
        </authorList>
    </citation>
    <scope>NUCLEOTIDE SEQUENCE</scope>
    <source>
        <strain evidence="4">B73</strain>
    </source>
</reference>
<dbReference type="SMR" id="C4J9I7"/>
<dbReference type="OrthoDB" id="1930814at2759"/>
<feature type="chain" id="PRO_5010828238" evidence="2">
    <location>
        <begin position="24"/>
        <end position="200"/>
    </location>
</feature>
<name>C4J9I7_MAIZE</name>
<dbReference type="Gene3D" id="1.20.58.1040">
    <property type="match status" value="1"/>
</dbReference>
<dbReference type="InParanoid" id="C4J9I7"/>
<gene>
    <name evidence="5" type="ORF">ZEAMMB73_Zm00001d029539</name>
</gene>
<dbReference type="InterPro" id="IPR012946">
    <property type="entry name" value="X8"/>
</dbReference>
<dbReference type="InterPro" id="IPR044788">
    <property type="entry name" value="X8_dom_prot"/>
</dbReference>
<dbReference type="eggNOG" id="ENOG502RYRZ">
    <property type="taxonomic scope" value="Eukaryota"/>
</dbReference>
<dbReference type="OMA" id="RIAMANQ"/>
<evidence type="ECO:0000256" key="2">
    <source>
        <dbReference type="SAM" id="SignalP"/>
    </source>
</evidence>
<dbReference type="SMART" id="SM00768">
    <property type="entry name" value="X8"/>
    <property type="match status" value="1"/>
</dbReference>
<sequence>MEASSSALALVAAVLLLSSPLAASDFCVCRSDQPTAVLQKAIDFACGPQGGADCTPILQGGGCYSPDTAAAHCSWAANTYYQNNKARGATCDFGGAATVSTTDPSTNDSSTTDTSFSGCTFASSATSAGAGTGTGTAGSSTFSPSAGTGFNGTGNGMGGSTTTGLGPTGNAFDAAAAAAPGLLPSAASLGLALAVLSFLT</sequence>
<dbReference type="PANTHER" id="PTHR31044:SF62">
    <property type="entry name" value="EXPRESSED PROTEIN"/>
    <property type="match status" value="1"/>
</dbReference>
<dbReference type="EMBL" id="BT087484">
    <property type="protein sequence ID" value="ACR37837.1"/>
    <property type="molecule type" value="mRNA"/>
</dbReference>
<dbReference type="HOGENOM" id="CLU_031666_1_2_1"/>
<evidence type="ECO:0000313" key="5">
    <source>
        <dbReference type="EMBL" id="ONL98934.1"/>
    </source>
</evidence>
<dbReference type="GO" id="GO:0009506">
    <property type="term" value="C:plasmodesma"/>
    <property type="evidence" value="ECO:0007669"/>
    <property type="project" value="UniProtKB-ARBA"/>
</dbReference>
<organism evidence="4">
    <name type="scientific">Zea mays</name>
    <name type="common">Maize</name>
    <dbReference type="NCBI Taxonomy" id="4577"/>
    <lineage>
        <taxon>Eukaryota</taxon>
        <taxon>Viridiplantae</taxon>
        <taxon>Streptophyta</taxon>
        <taxon>Embryophyta</taxon>
        <taxon>Tracheophyta</taxon>
        <taxon>Spermatophyta</taxon>
        <taxon>Magnoliopsida</taxon>
        <taxon>Liliopsida</taxon>
        <taxon>Poales</taxon>
        <taxon>Poaceae</taxon>
        <taxon>PACMAD clade</taxon>
        <taxon>Panicoideae</taxon>
        <taxon>Andropogonodae</taxon>
        <taxon>Andropogoneae</taxon>
        <taxon>Tripsacinae</taxon>
        <taxon>Zea</taxon>
    </lineage>
</organism>
<accession>C4J9I7</accession>
<dbReference type="IntAct" id="C4J9I7">
    <property type="interactions" value="5"/>
</dbReference>
<keyword evidence="1 2" id="KW-0732">Signal</keyword>
<feature type="signal peptide" evidence="2">
    <location>
        <begin position="1"/>
        <end position="23"/>
    </location>
</feature>
<feature type="domain" description="X8" evidence="3">
    <location>
        <begin position="25"/>
        <end position="121"/>
    </location>
</feature>